<evidence type="ECO:0000256" key="1">
    <source>
        <dbReference type="SAM" id="SignalP"/>
    </source>
</evidence>
<organism evidence="2 3">
    <name type="scientific">Mesorhizobium humile</name>
    <dbReference type="NCBI Taxonomy" id="3072313"/>
    <lineage>
        <taxon>Bacteria</taxon>
        <taxon>Pseudomonadati</taxon>
        <taxon>Pseudomonadota</taxon>
        <taxon>Alphaproteobacteria</taxon>
        <taxon>Hyphomicrobiales</taxon>
        <taxon>Phyllobacteriaceae</taxon>
        <taxon>Mesorhizobium</taxon>
    </lineage>
</organism>
<comment type="caution">
    <text evidence="2">The sequence shown here is derived from an EMBL/GenBank/DDBJ whole genome shotgun (WGS) entry which is preliminary data.</text>
</comment>
<name>A0ABU4YJN9_9HYPH</name>
<dbReference type="Proteomes" id="UP001280156">
    <property type="component" value="Unassembled WGS sequence"/>
</dbReference>
<feature type="signal peptide" evidence="1">
    <location>
        <begin position="1"/>
        <end position="22"/>
    </location>
</feature>
<sequence>MARQTQAFALAIFLGSAAFAHAADSGDAGCAAGPKMKPKSVMCLPRAPRNWIVCSGVPNAQGEGL</sequence>
<reference evidence="2 3" key="1">
    <citation type="submission" date="2023-08" db="EMBL/GenBank/DDBJ databases">
        <title>Implementing the SeqCode for naming new Mesorhizobium species isolated from Vachellia karroo root nodules.</title>
        <authorList>
            <person name="Van Lill M."/>
        </authorList>
    </citation>
    <scope>NUCLEOTIDE SEQUENCE [LARGE SCALE GENOMIC DNA]</scope>
    <source>
        <strain evidence="2 3">VK2B</strain>
    </source>
</reference>
<proteinExistence type="predicted"/>
<keyword evidence="1" id="KW-0732">Signal</keyword>
<feature type="chain" id="PRO_5047455553" evidence="1">
    <location>
        <begin position="23"/>
        <end position="65"/>
    </location>
</feature>
<dbReference type="EMBL" id="JAVIIV010000008">
    <property type="protein sequence ID" value="MDX8486488.1"/>
    <property type="molecule type" value="Genomic_DNA"/>
</dbReference>
<protein>
    <submittedName>
        <fullName evidence="2">Uncharacterized protein</fullName>
    </submittedName>
</protein>
<keyword evidence="3" id="KW-1185">Reference proteome</keyword>
<evidence type="ECO:0000313" key="3">
    <source>
        <dbReference type="Proteomes" id="UP001280156"/>
    </source>
</evidence>
<gene>
    <name evidence="2" type="ORF">RFM52_14875</name>
</gene>
<evidence type="ECO:0000313" key="2">
    <source>
        <dbReference type="EMBL" id="MDX8486488.1"/>
    </source>
</evidence>
<accession>A0ABU4YJN9</accession>
<dbReference type="RefSeq" id="WP_320295608.1">
    <property type="nucleotide sequence ID" value="NZ_JAVIIU010000005.1"/>
</dbReference>